<feature type="region of interest" description="Disordered" evidence="1">
    <location>
        <begin position="470"/>
        <end position="496"/>
    </location>
</feature>
<dbReference type="AlphaFoldDB" id="A0A0M8PA67"/>
<feature type="compositionally biased region" description="Basic and acidic residues" evidence="1">
    <location>
        <begin position="470"/>
        <end position="479"/>
    </location>
</feature>
<dbReference type="OrthoDB" id="193467at2759"/>
<proteinExistence type="predicted"/>
<dbReference type="STRING" id="229535.A0A0M8PA67"/>
<protein>
    <recommendedName>
        <fullName evidence="4">Tafazzin</fullName>
    </recommendedName>
</protein>
<feature type="region of interest" description="Disordered" evidence="1">
    <location>
        <begin position="54"/>
        <end position="128"/>
    </location>
</feature>
<feature type="compositionally biased region" description="Low complexity" evidence="1">
    <location>
        <begin position="101"/>
        <end position="113"/>
    </location>
</feature>
<organism evidence="2 3">
    <name type="scientific">Penicillium nordicum</name>
    <dbReference type="NCBI Taxonomy" id="229535"/>
    <lineage>
        <taxon>Eukaryota</taxon>
        <taxon>Fungi</taxon>
        <taxon>Dikarya</taxon>
        <taxon>Ascomycota</taxon>
        <taxon>Pezizomycotina</taxon>
        <taxon>Eurotiomycetes</taxon>
        <taxon>Eurotiomycetidae</taxon>
        <taxon>Eurotiales</taxon>
        <taxon>Aspergillaceae</taxon>
        <taxon>Penicillium</taxon>
    </lineage>
</organism>
<evidence type="ECO:0008006" key="4">
    <source>
        <dbReference type="Google" id="ProtNLM"/>
    </source>
</evidence>
<evidence type="ECO:0000256" key="1">
    <source>
        <dbReference type="SAM" id="MobiDB-lite"/>
    </source>
</evidence>
<feature type="region of interest" description="Disordered" evidence="1">
    <location>
        <begin position="1"/>
        <end position="39"/>
    </location>
</feature>
<sequence>MPKKHQRFHAKPANSAHHSLAPSGSRHDGRSGVHGSASATSVNDLISHLRRTQIHSASSDDPPSSQRAHRSFVAPRSVHPSLRDVLELPATAPPRPRPGPRRTVFGVRPTRPTVGPPPPASWLSGNTDLTRDQGLQNQIPEALEEEIHRLTRLQGPLFPDQRSLVHLTLKSMALNWGWHVEYDGPFLSQLPNHLKELLLSYVAVYARGLSLRGYMKGLKPLFLTRQDQDQIEKENPGFNESGLVDADFKIVRLDLGSALGNWITLRQLTNEMILSPTLATGIPGKEIEEAVPASWDEAVHNGRGEATLDHLSAPPIPKTITQTLRFPGLRALSLAHPKPSAASWTGLLNLLAHLPTLTHLSLAHWPIPCRNTRAATARIRSSVACFLTPDALDNNWAETASILRQLSRSTYCLKWLDLEGCGEWLPALKWVGEDPDGFPQNPDNVGPEWNGSWRDVEWLGIGPGFMGSTKSHDSCHVPSHEVPALQTSSSDSPVHETHLQNARDVMRHIRQIRKGRKWLEIELGLQLEDVEPETIRLPDGQELSVYL</sequence>
<accession>A0A0M8PA67</accession>
<name>A0A0M8PA67_9EURO</name>
<dbReference type="EMBL" id="LHQQ01000071">
    <property type="protein sequence ID" value="KOS43901.1"/>
    <property type="molecule type" value="Genomic_DNA"/>
</dbReference>
<comment type="caution">
    <text evidence="2">The sequence shown here is derived from an EMBL/GenBank/DDBJ whole genome shotgun (WGS) entry which is preliminary data.</text>
</comment>
<dbReference type="SUPFAM" id="SSF52047">
    <property type="entry name" value="RNI-like"/>
    <property type="match status" value="1"/>
</dbReference>
<reference evidence="2 3" key="1">
    <citation type="submission" date="2015-08" db="EMBL/GenBank/DDBJ databases">
        <title>Genome sequencing of Penicillium nordicum.</title>
        <authorList>
            <person name="Nguyen H.D."/>
            <person name="Seifert K.A."/>
        </authorList>
    </citation>
    <scope>NUCLEOTIDE SEQUENCE [LARGE SCALE GENOMIC DNA]</scope>
    <source>
        <strain evidence="2 3">DAOMC 185683</strain>
    </source>
</reference>
<feature type="compositionally biased region" description="Basic residues" evidence="1">
    <location>
        <begin position="1"/>
        <end position="10"/>
    </location>
</feature>
<gene>
    <name evidence="2" type="ORF">ACN38_g5192</name>
</gene>
<evidence type="ECO:0000313" key="3">
    <source>
        <dbReference type="Proteomes" id="UP000037696"/>
    </source>
</evidence>
<feature type="compositionally biased region" description="Polar residues" evidence="1">
    <location>
        <begin position="54"/>
        <end position="66"/>
    </location>
</feature>
<keyword evidence="3" id="KW-1185">Reference proteome</keyword>
<dbReference type="Proteomes" id="UP000037696">
    <property type="component" value="Unassembled WGS sequence"/>
</dbReference>
<evidence type="ECO:0000313" key="2">
    <source>
        <dbReference type="EMBL" id="KOS43901.1"/>
    </source>
</evidence>